<evidence type="ECO:0000256" key="3">
    <source>
        <dbReference type="ARBA" id="ARBA00022692"/>
    </source>
</evidence>
<evidence type="ECO:0000256" key="14">
    <source>
        <dbReference type="SAM" id="MobiDB-lite"/>
    </source>
</evidence>
<dbReference type="InterPro" id="IPR031631">
    <property type="entry name" value="Glyco_hydro_63N"/>
</dbReference>
<dbReference type="InterPro" id="IPR031335">
    <property type="entry name" value="Glyco_hydro_63_C"/>
</dbReference>
<feature type="domain" description="Glycosyl hydrolase family 63 N-terminal" evidence="16">
    <location>
        <begin position="91"/>
        <end position="326"/>
    </location>
</feature>
<evidence type="ECO:0000313" key="18">
    <source>
        <dbReference type="Proteomes" id="UP000005018"/>
    </source>
</evidence>
<evidence type="ECO:0000256" key="1">
    <source>
        <dbReference type="ARBA" id="ARBA00004648"/>
    </source>
</evidence>
<evidence type="ECO:0000259" key="15">
    <source>
        <dbReference type="Pfam" id="PF03200"/>
    </source>
</evidence>
<name>H8WZK5_CANO9</name>
<accession>H8WZK5</accession>
<evidence type="ECO:0000256" key="12">
    <source>
        <dbReference type="RuleBase" id="RU368089"/>
    </source>
</evidence>
<keyword evidence="3" id="KW-0812">Transmembrane</keyword>
<dbReference type="InterPro" id="IPR038518">
    <property type="entry name" value="Glyco_hydro_63N_sf"/>
</dbReference>
<dbReference type="RefSeq" id="XP_003867311.1">
    <property type="nucleotide sequence ID" value="XM_003867263.1"/>
</dbReference>
<evidence type="ECO:0000256" key="13">
    <source>
        <dbReference type="RuleBase" id="RU369107"/>
    </source>
</evidence>
<evidence type="ECO:0000256" key="10">
    <source>
        <dbReference type="ARBA" id="ARBA00023295"/>
    </source>
</evidence>
<comment type="catalytic activity">
    <reaction evidence="12">
        <text>N(4)-(alpha-D-Glc-(1-&gt;2)-alpha-D-Glc-(1-&gt;3)-alpha-D-Glc-(1-&gt;3)-alpha-D-Man-(1-&gt;2)-alpha-D-Man-(1-&gt;2)-alpha-D-Man-(1-&gt;3)-[alpha-D-Man-(1-&gt;2)-alpha-D-Man-(1-&gt;3)-[alpha-D-Man-(1-&gt;2)-alpha-D-Man-(1-&gt;6)]-alpha-D-Man-(1-&gt;6)]-beta-D-Man-(1-&gt;4)-beta-D-GlcNAc-(1-&gt;4)-beta-D-GlcNAc)-L-asparaginyl-[protein] + H2O = N(4)-(alpha-D-Glc-(1-&gt;3)-alpha-D-Glc-(1-&gt;3)-alpha-D-Man-(1-&gt;2)-alpha-D-Man-(1-&gt;2)-alpha-D-Man-(1-&gt;3)-[alpha-D-Man-(1-&gt;2)-alpha-D-Man-(1-&gt;3)-[alpha-D-Man-(1-&gt;2)-alpha-D-Man-(1-&gt;6)]-alpha-D-Man-(1-&gt;6)]-beta-D-Man-(1-&gt;4)-beta-D-GlcNAc-(1-&gt;4)-beta-D-GlcNAc)-L-asparaginyl-[protein] + beta-D-glucose</text>
        <dbReference type="Rhea" id="RHEA:55988"/>
        <dbReference type="Rhea" id="RHEA-COMP:12806"/>
        <dbReference type="Rhea" id="RHEA-COMP:14355"/>
        <dbReference type="ChEBI" id="CHEBI:15377"/>
        <dbReference type="ChEBI" id="CHEBI:15903"/>
        <dbReference type="ChEBI" id="CHEBI:59082"/>
        <dbReference type="ChEBI" id="CHEBI:132537"/>
        <dbReference type="EC" id="3.2.1.106"/>
    </reaction>
</comment>
<keyword evidence="10 12" id="KW-0326">Glycosidase</keyword>
<evidence type="ECO:0000256" key="8">
    <source>
        <dbReference type="ARBA" id="ARBA00023136"/>
    </source>
</evidence>
<dbReference type="SUPFAM" id="SSF48208">
    <property type="entry name" value="Six-hairpin glycosidases"/>
    <property type="match status" value="1"/>
</dbReference>
<proteinExistence type="inferred from homology"/>
<keyword evidence="8" id="KW-0472">Membrane</keyword>
<dbReference type="PANTHER" id="PTHR10412">
    <property type="entry name" value="MANNOSYL-OLIGOSACCHARIDE GLUCOSIDASE"/>
    <property type="match status" value="1"/>
</dbReference>
<dbReference type="GO" id="GO:0006487">
    <property type="term" value="P:protein N-linked glycosylation"/>
    <property type="evidence" value="ECO:0007669"/>
    <property type="project" value="UniProtKB-UniRule"/>
</dbReference>
<comment type="pathway">
    <text evidence="13">Glycan metabolism; N-glycan degradation.</text>
</comment>
<sequence>MLCNSRVNVKNKFRRITKHVSKGKDTPPTPHKMLLWRFWSPLILTSYIASFVLAEQVKFDIYGDANNNLEQDTNNNGTTLASKYATIADNSLLWGPYRSALYFGVRPRIPKSLLSGLMWFPITDYQSIGKIRHFYEQFDRMGKANWISYDPRVGGRQMIQDDESHFDIIIDFIKSEEGLSWAVKVKAIPHKGYEDSIISFVWYSGLEGEKNDVDEITGQKERSGYLRLDNSAKEGGYEGTLTFGGISEELGAFSLEINDGPKGNKHPKGKSGTGKELDPSLTHHLSLTVPDGNVWQARDIFVTILQESIKQIADTNNGQVGNLPPENLFVVRDLYQFEGNLHFVQKVYQGACEFDVIYTNAFTPKSNQLNFGNIQHRIDEVLHKLDNDFASHFQIQPPFNTKPYYEFAKEMLSGLLGGITYMYGDHLVDRETILDEDTFESYQLKGSFEGPFELFTLVPSRPFFPRGFYWDEGFHLLPLLDYDSDLVLDIVKSWFNLIDDNGWIAREQILGTEARSRVPKEFQVQSPHIVNPPTLTLVLSKLLDFASSGKMNIDSFGDIDQPVDIDSEHGLDGVILGKFILNNPEVLVNYTKDVYPKLKSHFEMFQRTQQGFIPNGEEEEGSGSIKNSRVYRWRGSTLTHCLASGIDDYPRSSPPDIADLNVDLISWIGVMSRSLRLMAEILEKDDAEIEQLKQFEQDIIDNIQSIHWSAESEVYCDVTLNEDDELVHVCHKGYVSLLPFIAKLIPVDDVTKLEKIIDLITDQNELWSPYGIRSLSKSDKFYKTSENYWRSPIWIHINYLILQNIRDYYLDSSSFMSDELKKKFSDAYHDLRINLVNNVYTQWQKTGFVWEQYDDETGDAKGAKNFLGWTSTILLIMTMPEMI</sequence>
<dbReference type="EC" id="3.2.1.106" evidence="11 12"/>
<feature type="region of interest" description="Disordered" evidence="14">
    <location>
        <begin position="257"/>
        <end position="277"/>
    </location>
</feature>
<keyword evidence="18" id="KW-1185">Reference proteome</keyword>
<dbReference type="Pfam" id="PF16923">
    <property type="entry name" value="Glyco_hydro_63N"/>
    <property type="match status" value="1"/>
</dbReference>
<organism evidence="17 18">
    <name type="scientific">Candida orthopsilosis (strain 90-125)</name>
    <name type="common">Yeast</name>
    <dbReference type="NCBI Taxonomy" id="1136231"/>
    <lineage>
        <taxon>Eukaryota</taxon>
        <taxon>Fungi</taxon>
        <taxon>Dikarya</taxon>
        <taxon>Ascomycota</taxon>
        <taxon>Saccharomycotina</taxon>
        <taxon>Pichiomycetes</taxon>
        <taxon>Debaryomycetaceae</taxon>
        <taxon>Candida/Lodderomyces clade</taxon>
        <taxon>Candida</taxon>
    </lineage>
</organism>
<dbReference type="Gene3D" id="1.50.10.10">
    <property type="match status" value="1"/>
</dbReference>
<dbReference type="GO" id="GO:0005789">
    <property type="term" value="C:endoplasmic reticulum membrane"/>
    <property type="evidence" value="ECO:0007669"/>
    <property type="project" value="UniProtKB-SubCell"/>
</dbReference>
<evidence type="ECO:0000256" key="7">
    <source>
        <dbReference type="ARBA" id="ARBA00022989"/>
    </source>
</evidence>
<comment type="function">
    <text evidence="12">Cleaves the distal alpha 1,2-linked glucose residue from the Glc(3)Man(9)GlcNAc(2) oligosaccharide precursor.</text>
</comment>
<dbReference type="HOGENOM" id="CLU_007380_1_0_1"/>
<dbReference type="GeneID" id="14538103"/>
<keyword evidence="5 12" id="KW-0256">Endoplasmic reticulum</keyword>
<evidence type="ECO:0000256" key="9">
    <source>
        <dbReference type="ARBA" id="ARBA00023180"/>
    </source>
</evidence>
<evidence type="ECO:0000313" key="17">
    <source>
        <dbReference type="EMBL" id="CCG21873.1"/>
    </source>
</evidence>
<dbReference type="InterPro" id="IPR012341">
    <property type="entry name" value="6hp_glycosidase-like_sf"/>
</dbReference>
<keyword evidence="6" id="KW-0735">Signal-anchor</keyword>
<dbReference type="Pfam" id="PF03200">
    <property type="entry name" value="Glyco_hydro_63"/>
    <property type="match status" value="1"/>
</dbReference>
<comment type="similarity">
    <text evidence="2 12">Belongs to the glycosyl hydrolase 63 family.</text>
</comment>
<dbReference type="InterPro" id="IPR008928">
    <property type="entry name" value="6-hairpin_glycosidase_sf"/>
</dbReference>
<evidence type="ECO:0000256" key="4">
    <source>
        <dbReference type="ARBA" id="ARBA00022801"/>
    </source>
</evidence>
<dbReference type="GO" id="GO:0009311">
    <property type="term" value="P:oligosaccharide metabolic process"/>
    <property type="evidence" value="ECO:0007669"/>
    <property type="project" value="UniProtKB-UniRule"/>
</dbReference>
<evidence type="ECO:0000259" key="16">
    <source>
        <dbReference type="Pfam" id="PF16923"/>
    </source>
</evidence>
<evidence type="ECO:0000256" key="6">
    <source>
        <dbReference type="ARBA" id="ARBA00022968"/>
    </source>
</evidence>
<evidence type="ECO:0000256" key="5">
    <source>
        <dbReference type="ARBA" id="ARBA00022824"/>
    </source>
</evidence>
<dbReference type="eggNOG" id="KOG2161">
    <property type="taxonomic scope" value="Eukaryota"/>
</dbReference>
<gene>
    <name evidence="17" type="ORF">CORT_0B01540</name>
</gene>
<dbReference type="Proteomes" id="UP000005018">
    <property type="component" value="Chromosome 2"/>
</dbReference>
<keyword evidence="7" id="KW-1133">Transmembrane helix</keyword>
<comment type="subcellular location">
    <subcellularLocation>
        <location evidence="1 12">Endoplasmic reticulum membrane</location>
        <topology evidence="1 12">Single-pass type II membrane protein</topology>
    </subcellularLocation>
</comment>
<protein>
    <recommendedName>
        <fullName evidence="11 12">Mannosyl-oligosaccharide glucosidase</fullName>
        <ecNumber evidence="11 12">3.2.1.106</ecNumber>
    </recommendedName>
    <alternativeName>
        <fullName evidence="13">Glucosidase I</fullName>
    </alternativeName>
</protein>
<dbReference type="AlphaFoldDB" id="H8WZK5"/>
<reference evidence="17 18" key="1">
    <citation type="journal article" date="2012" name="PLoS ONE">
        <title>Sequence and analysis of the genome of the pathogenic yeast Candida orthopsilosis.</title>
        <authorList>
            <person name="Riccombeni A."/>
            <person name="Vidanes G."/>
            <person name="Proux-Wera E."/>
            <person name="Wolfe K.H."/>
            <person name="Butler G."/>
        </authorList>
    </citation>
    <scope>NUCLEOTIDE SEQUENCE [LARGE SCALE GENOMIC DNA]</scope>
    <source>
        <strain evidence="17 18">Co 90-125</strain>
    </source>
</reference>
<keyword evidence="4 12" id="KW-0378">Hydrolase</keyword>
<dbReference type="PANTHER" id="PTHR10412:SF11">
    <property type="entry name" value="MANNOSYL-OLIGOSACCHARIDE GLUCOSIDASE"/>
    <property type="match status" value="1"/>
</dbReference>
<dbReference type="Gene3D" id="2.70.98.110">
    <property type="entry name" value="Glycosyl hydrolase family 63, N-terminal domain"/>
    <property type="match status" value="1"/>
</dbReference>
<dbReference type="GO" id="GO:0004573">
    <property type="term" value="F:Glc3Man9GlcNAc2 oligosaccharide glucosidase activity"/>
    <property type="evidence" value="ECO:0007669"/>
    <property type="project" value="UniProtKB-UniRule"/>
</dbReference>
<dbReference type="KEGG" id="cot:CORT_0B01540"/>
<dbReference type="EMBL" id="HE681720">
    <property type="protein sequence ID" value="CCG21873.1"/>
    <property type="molecule type" value="Genomic_DNA"/>
</dbReference>
<evidence type="ECO:0000256" key="2">
    <source>
        <dbReference type="ARBA" id="ARBA00010833"/>
    </source>
</evidence>
<dbReference type="InterPro" id="IPR004888">
    <property type="entry name" value="Glycoside_hydrolase_63"/>
</dbReference>
<feature type="domain" description="Glycosyl hydrolase family 63 C-terminal" evidence="15">
    <location>
        <begin position="373"/>
        <end position="878"/>
    </location>
</feature>
<keyword evidence="9 13" id="KW-0325">Glycoprotein</keyword>
<dbReference type="OrthoDB" id="410058at2759"/>
<evidence type="ECO:0000256" key="11">
    <source>
        <dbReference type="ARBA" id="ARBA00038888"/>
    </source>
</evidence>